<evidence type="ECO:0000256" key="4">
    <source>
        <dbReference type="ARBA" id="ARBA00022801"/>
    </source>
</evidence>
<comment type="caution">
    <text evidence="9">The sequence shown here is derived from an EMBL/GenBank/DDBJ whole genome shotgun (WGS) entry which is preliminary data.</text>
</comment>
<dbReference type="PROSITE" id="PS00758">
    <property type="entry name" value="ARGE_DAPE_CPG2_1"/>
    <property type="match status" value="1"/>
</dbReference>
<dbReference type="OrthoDB" id="3064516at2759"/>
<feature type="active site" description="Proton acceptor" evidence="6">
    <location>
        <position position="255"/>
    </location>
</feature>
<dbReference type="InterPro" id="IPR047177">
    <property type="entry name" value="Pept_M20A"/>
</dbReference>
<evidence type="ECO:0000256" key="1">
    <source>
        <dbReference type="ARBA" id="ARBA00006247"/>
    </source>
</evidence>
<dbReference type="GO" id="GO:0046872">
    <property type="term" value="F:metal ion binding"/>
    <property type="evidence" value="ECO:0007669"/>
    <property type="project" value="UniProtKB-KW"/>
</dbReference>
<keyword evidence="4" id="KW-0378">Hydrolase</keyword>
<dbReference type="RefSeq" id="XP_001831490.2">
    <property type="nucleotide sequence ID" value="XM_001831438.2"/>
</dbReference>
<dbReference type="EMBL" id="AACS02000007">
    <property type="protein sequence ID" value="EAU90337.2"/>
    <property type="molecule type" value="Genomic_DNA"/>
</dbReference>
<dbReference type="GO" id="GO:0000328">
    <property type="term" value="C:fungal-type vacuole lumen"/>
    <property type="evidence" value="ECO:0007669"/>
    <property type="project" value="TreeGrafter"/>
</dbReference>
<dbReference type="PIRSF" id="PIRSF037217">
    <property type="entry name" value="Carboxypeptidase_S"/>
    <property type="match status" value="1"/>
</dbReference>
<dbReference type="PANTHER" id="PTHR45962:SF1">
    <property type="entry name" value="N-FATTY-ACYL-AMINO ACID SYNTHASE_HYDROLASE PM20D1"/>
    <property type="match status" value="1"/>
</dbReference>
<dbReference type="SUPFAM" id="SSF53187">
    <property type="entry name" value="Zn-dependent exopeptidases"/>
    <property type="match status" value="1"/>
</dbReference>
<dbReference type="Proteomes" id="UP000001861">
    <property type="component" value="Unassembled WGS sequence"/>
</dbReference>
<dbReference type="GO" id="GO:0051603">
    <property type="term" value="P:proteolysis involved in protein catabolic process"/>
    <property type="evidence" value="ECO:0007669"/>
    <property type="project" value="TreeGrafter"/>
</dbReference>
<evidence type="ECO:0000256" key="6">
    <source>
        <dbReference type="PIRSR" id="PIRSR037217-1"/>
    </source>
</evidence>
<comment type="similarity">
    <text evidence="1">Belongs to the peptidase M20A family.</text>
</comment>
<dbReference type="GeneID" id="6007961"/>
<gene>
    <name evidence="9" type="ORF">CC1G_09019</name>
</gene>
<evidence type="ECO:0000256" key="7">
    <source>
        <dbReference type="PIRSR" id="PIRSR037217-2"/>
    </source>
</evidence>
<organism evidence="9 10">
    <name type="scientific">Coprinopsis cinerea (strain Okayama-7 / 130 / ATCC MYA-4618 / FGSC 9003)</name>
    <name type="common">Inky cap fungus</name>
    <name type="synonym">Hormographiella aspergillata</name>
    <dbReference type="NCBI Taxonomy" id="240176"/>
    <lineage>
        <taxon>Eukaryota</taxon>
        <taxon>Fungi</taxon>
        <taxon>Dikarya</taxon>
        <taxon>Basidiomycota</taxon>
        <taxon>Agaricomycotina</taxon>
        <taxon>Agaricomycetes</taxon>
        <taxon>Agaricomycetidae</taxon>
        <taxon>Agaricales</taxon>
        <taxon>Agaricineae</taxon>
        <taxon>Psathyrellaceae</taxon>
        <taxon>Coprinopsis</taxon>
    </lineage>
</organism>
<dbReference type="VEuPathDB" id="FungiDB:CC1G_09019"/>
<keyword evidence="10" id="KW-1185">Reference proteome</keyword>
<dbReference type="STRING" id="240176.A8N9I4"/>
<evidence type="ECO:0000256" key="2">
    <source>
        <dbReference type="ARBA" id="ARBA00022670"/>
    </source>
</evidence>
<dbReference type="PANTHER" id="PTHR45962">
    <property type="entry name" value="N-FATTY-ACYL-AMINO ACID SYNTHASE/HYDROLASE PM20D1"/>
    <property type="match status" value="1"/>
</dbReference>
<name>A8N9I4_COPC7</name>
<keyword evidence="9" id="KW-0121">Carboxypeptidase</keyword>
<dbReference type="Pfam" id="PF01546">
    <property type="entry name" value="Peptidase_M20"/>
    <property type="match status" value="1"/>
</dbReference>
<dbReference type="Gene3D" id="3.40.630.10">
    <property type="entry name" value="Zn peptidases"/>
    <property type="match status" value="2"/>
</dbReference>
<dbReference type="HOGENOM" id="CLU_021802_11_0_1"/>
<dbReference type="InterPro" id="IPR002933">
    <property type="entry name" value="Peptidase_M20"/>
</dbReference>
<dbReference type="InterPro" id="IPR001261">
    <property type="entry name" value="ArgE/DapE_CS"/>
</dbReference>
<dbReference type="Gene3D" id="3.30.70.360">
    <property type="match status" value="1"/>
</dbReference>
<evidence type="ECO:0000313" key="10">
    <source>
        <dbReference type="Proteomes" id="UP000001861"/>
    </source>
</evidence>
<protein>
    <submittedName>
        <fullName evidence="9">Gly-X carboxypeptidase</fullName>
    </submittedName>
</protein>
<reference evidence="9 10" key="1">
    <citation type="journal article" date="2010" name="Proc. Natl. Acad. Sci. U.S.A.">
        <title>Insights into evolution of multicellular fungi from the assembled chromosomes of the mushroom Coprinopsis cinerea (Coprinus cinereus).</title>
        <authorList>
            <person name="Stajich J.E."/>
            <person name="Wilke S.K."/>
            <person name="Ahren D."/>
            <person name="Au C.H."/>
            <person name="Birren B.W."/>
            <person name="Borodovsky M."/>
            <person name="Burns C."/>
            <person name="Canback B."/>
            <person name="Casselton L.A."/>
            <person name="Cheng C.K."/>
            <person name="Deng J."/>
            <person name="Dietrich F.S."/>
            <person name="Fargo D.C."/>
            <person name="Farman M.L."/>
            <person name="Gathman A.C."/>
            <person name="Goldberg J."/>
            <person name="Guigo R."/>
            <person name="Hoegger P.J."/>
            <person name="Hooker J.B."/>
            <person name="Huggins A."/>
            <person name="James T.Y."/>
            <person name="Kamada T."/>
            <person name="Kilaru S."/>
            <person name="Kodira C."/>
            <person name="Kues U."/>
            <person name="Kupfer D."/>
            <person name="Kwan H.S."/>
            <person name="Lomsadze A."/>
            <person name="Li W."/>
            <person name="Lilly W.W."/>
            <person name="Ma L.J."/>
            <person name="Mackey A.J."/>
            <person name="Manning G."/>
            <person name="Martin F."/>
            <person name="Muraguchi H."/>
            <person name="Natvig D.O."/>
            <person name="Palmerini H."/>
            <person name="Ramesh M.A."/>
            <person name="Rehmeyer C.J."/>
            <person name="Roe B.A."/>
            <person name="Shenoy N."/>
            <person name="Stanke M."/>
            <person name="Ter-Hovhannisyan V."/>
            <person name="Tunlid A."/>
            <person name="Velagapudi R."/>
            <person name="Vision T.J."/>
            <person name="Zeng Q."/>
            <person name="Zolan M.E."/>
            <person name="Pukkila P.J."/>
        </authorList>
    </citation>
    <scope>NUCLEOTIDE SEQUENCE [LARGE SCALE GENOMIC DNA]</scope>
    <source>
        <strain evidence="10">Okayama-7 / 130 / ATCC MYA-4618 / FGSC 9003</strain>
    </source>
</reference>
<keyword evidence="2" id="KW-0645">Protease</keyword>
<dbReference type="KEGG" id="cci:CC1G_09019"/>
<evidence type="ECO:0000256" key="5">
    <source>
        <dbReference type="ARBA" id="ARBA00022833"/>
    </source>
</evidence>
<dbReference type="SUPFAM" id="SSF55031">
    <property type="entry name" value="Bacterial exopeptidase dimerisation domain"/>
    <property type="match status" value="1"/>
</dbReference>
<keyword evidence="3 7" id="KW-0479">Metal-binding</keyword>
<dbReference type="eggNOG" id="KOG2275">
    <property type="taxonomic scope" value="Eukaryota"/>
</dbReference>
<dbReference type="InParanoid" id="A8N9I4"/>
<dbReference type="CDD" id="cd05674">
    <property type="entry name" value="M20_yscS"/>
    <property type="match status" value="1"/>
</dbReference>
<dbReference type="Pfam" id="PF07687">
    <property type="entry name" value="M20_dimer"/>
    <property type="match status" value="1"/>
</dbReference>
<evidence type="ECO:0000313" key="9">
    <source>
        <dbReference type="EMBL" id="EAU90337.2"/>
    </source>
</evidence>
<dbReference type="GO" id="GO:0004181">
    <property type="term" value="F:metallocarboxypeptidase activity"/>
    <property type="evidence" value="ECO:0007669"/>
    <property type="project" value="InterPro"/>
</dbReference>
<dbReference type="InterPro" id="IPR017141">
    <property type="entry name" value="Pept_M20_carboxypep"/>
</dbReference>
<evidence type="ECO:0000256" key="3">
    <source>
        <dbReference type="ARBA" id="ARBA00022723"/>
    </source>
</evidence>
<feature type="binding site" evidence="7">
    <location>
        <position position="256"/>
    </location>
    <ligand>
        <name>Zn(2+)</name>
        <dbReference type="ChEBI" id="CHEBI:29105"/>
        <label>1</label>
    </ligand>
</feature>
<dbReference type="AlphaFoldDB" id="A8N9I4"/>
<accession>A8N9I4</accession>
<proteinExistence type="inferred from homology"/>
<feature type="domain" description="Peptidase M20 dimerisation" evidence="8">
    <location>
        <begin position="302"/>
        <end position="457"/>
    </location>
</feature>
<dbReference type="InterPro" id="IPR011650">
    <property type="entry name" value="Peptidase_M20_dimer"/>
</dbReference>
<dbReference type="InterPro" id="IPR036264">
    <property type="entry name" value="Bact_exopeptidase_dim_dom"/>
</dbReference>
<evidence type="ECO:0000259" key="8">
    <source>
        <dbReference type="Pfam" id="PF07687"/>
    </source>
</evidence>
<feature type="binding site" evidence="7">
    <location>
        <position position="284"/>
    </location>
    <ligand>
        <name>Zn(2+)</name>
        <dbReference type="ChEBI" id="CHEBI:29105"/>
        <label>2</label>
    </ligand>
</feature>
<sequence>MVLYEKDGSRGLLLPSNAQLFNAEHEPVQPPKRGRTWWKFAVVAAVLVGSYCLAFGSHCSSHLNVITSALDRSTASMSDVCPQEPVLQPSRYADLWTELSKEISTDGDFREQAVNWLSGAVRIRTESFDGMGPIDEDPRWKAFEPFHEYLLGSFPLVHTTLKLTKVNTYGLLYEWVGSDTSLKPLLLAAHQDVVPVDDTTVHEWTHPPYSGHYDGTHALRSTAKANYPRSASVETLLKNGFKPRRTVVLAFGFDEEASGFYGAGTLAPFIKDLYGKDGIALIVDEGSGFTRDLGSWIASPGVAEKGYFNVKAEVRTPGGHSSVPPPHTSIGILAALLVHVEKNPVKAELTRDQPVYWTLQCMGAHAKEVPSDLRKAIARSAHSDKALKQLESVVLQNRVLESLVGTTQAIDLIQGGVKSNALPEQAWAVINHRITVTSSVAEVEERDTNLLKDLAREFNLTFTAFGSEVLSEADVAPSKGSLVLDDFANTALEPAPLTPTTGDEAGAYRLLSGTIKAAFSAWSRAATSNWDVARDEDIIVAPSMMTGNTDTRFYWDLSRHIFRYNHHNGKSNNSLGSGIHTVNEHIVVDTFLEMIVFFTTLILNTDESTSI</sequence>
<dbReference type="OMA" id="WEAFGPF"/>
<feature type="binding site" evidence="7">
    <location>
        <position position="190"/>
    </location>
    <ligand>
        <name>Zn(2+)</name>
        <dbReference type="ChEBI" id="CHEBI:29105"/>
        <label>2</label>
    </ligand>
</feature>
<dbReference type="FunCoup" id="A8N9I4">
    <property type="interactions" value="9"/>
</dbReference>
<keyword evidence="5 7" id="KW-0862">Zinc</keyword>
<dbReference type="Gene3D" id="1.10.150.900">
    <property type="match status" value="1"/>
</dbReference>
<feature type="active site" evidence="6">
    <location>
        <position position="192"/>
    </location>
</feature>
<feature type="binding site" evidence="7">
    <location>
        <position position="580"/>
    </location>
    <ligand>
        <name>Zn(2+)</name>
        <dbReference type="ChEBI" id="CHEBI:29105"/>
        <label>1</label>
    </ligand>
</feature>